<evidence type="ECO:0000313" key="3">
    <source>
        <dbReference type="Proteomes" id="UP000198877"/>
    </source>
</evidence>
<sequence length="50" mass="5703">MVWGTRSGPQAAAELISNDPFDGLEDTPENRRRTALSALRQWYETLEKKP</sequence>
<accession>A0A1I6FV34</accession>
<dbReference type="Proteomes" id="UP000198877">
    <property type="component" value="Unassembled WGS sequence"/>
</dbReference>
<evidence type="ECO:0000313" key="2">
    <source>
        <dbReference type="EMBL" id="SFR33783.1"/>
    </source>
</evidence>
<name>A0A1I6FV34_9MICO</name>
<dbReference type="AlphaFoldDB" id="A0A1I6FV34"/>
<evidence type="ECO:0000256" key="1">
    <source>
        <dbReference type="SAM" id="MobiDB-lite"/>
    </source>
</evidence>
<proteinExistence type="predicted"/>
<feature type="region of interest" description="Disordered" evidence="1">
    <location>
        <begin position="1"/>
        <end position="29"/>
    </location>
</feature>
<reference evidence="3" key="1">
    <citation type="submission" date="2016-10" db="EMBL/GenBank/DDBJ databases">
        <authorList>
            <person name="Varghese N."/>
            <person name="Submissions S."/>
        </authorList>
    </citation>
    <scope>NUCLEOTIDE SEQUENCE [LARGE SCALE GENOMIC DNA]</scope>
    <source>
        <strain evidence="3">CL127</strain>
    </source>
</reference>
<gene>
    <name evidence="2" type="ORF">SAMN04488591_0370</name>
</gene>
<dbReference type="EMBL" id="FOYR01000001">
    <property type="protein sequence ID" value="SFR33783.1"/>
    <property type="molecule type" value="Genomic_DNA"/>
</dbReference>
<protein>
    <submittedName>
        <fullName evidence="2">Uncharacterized protein</fullName>
    </submittedName>
</protein>
<organism evidence="2 3">
    <name type="scientific">Microbacterium azadirachtae</name>
    <dbReference type="NCBI Taxonomy" id="582680"/>
    <lineage>
        <taxon>Bacteria</taxon>
        <taxon>Bacillati</taxon>
        <taxon>Actinomycetota</taxon>
        <taxon>Actinomycetes</taxon>
        <taxon>Micrococcales</taxon>
        <taxon>Microbacteriaceae</taxon>
        <taxon>Microbacterium</taxon>
    </lineage>
</organism>